<proteinExistence type="predicted"/>
<comment type="caution">
    <text evidence="2">The sequence shown here is derived from an EMBL/GenBank/DDBJ whole genome shotgun (WGS) entry which is preliminary data.</text>
</comment>
<keyword evidence="1" id="KW-0472">Membrane</keyword>
<organism evidence="2 3">
    <name type="scientific">Polynucleobacter cosmopolitanus</name>
    <dbReference type="NCBI Taxonomy" id="351345"/>
    <lineage>
        <taxon>Bacteria</taxon>
        <taxon>Pseudomonadati</taxon>
        <taxon>Pseudomonadota</taxon>
        <taxon>Betaproteobacteria</taxon>
        <taxon>Burkholderiales</taxon>
        <taxon>Burkholderiaceae</taxon>
        <taxon>Polynucleobacter</taxon>
    </lineage>
</organism>
<reference evidence="2 3" key="1">
    <citation type="submission" date="2017-06" db="EMBL/GenBank/DDBJ databases">
        <title>Reclassification of a Polynucleobacter cosmopolitanus strain isolated from tropical Lake Victoria as Polynucleobacter victoriensis comb. nov.</title>
        <authorList>
            <person name="Hahn M.W."/>
        </authorList>
    </citation>
    <scope>NUCLEOTIDE SEQUENCE [LARGE SCALE GENOMIC DNA]</scope>
    <source>
        <strain evidence="2 3">MWH-MoIso2</strain>
    </source>
</reference>
<accession>A0A229FTI2</accession>
<name>A0A229FTI2_9BURK</name>
<dbReference type="Proteomes" id="UP000215188">
    <property type="component" value="Unassembled WGS sequence"/>
</dbReference>
<keyword evidence="3" id="KW-1185">Reference proteome</keyword>
<dbReference type="AlphaFoldDB" id="A0A229FTI2"/>
<keyword evidence="1" id="KW-0812">Transmembrane</keyword>
<evidence type="ECO:0000313" key="2">
    <source>
        <dbReference type="EMBL" id="OXL15193.1"/>
    </source>
</evidence>
<keyword evidence="1" id="KW-1133">Transmembrane helix</keyword>
<feature type="transmembrane region" description="Helical" evidence="1">
    <location>
        <begin position="616"/>
        <end position="638"/>
    </location>
</feature>
<feature type="transmembrane region" description="Helical" evidence="1">
    <location>
        <begin position="586"/>
        <end position="609"/>
    </location>
</feature>
<dbReference type="OrthoDB" id="447058at2"/>
<feature type="transmembrane region" description="Helical" evidence="1">
    <location>
        <begin position="212"/>
        <end position="228"/>
    </location>
</feature>
<feature type="transmembrane region" description="Helical" evidence="1">
    <location>
        <begin position="240"/>
        <end position="263"/>
    </location>
</feature>
<feature type="transmembrane region" description="Helical" evidence="1">
    <location>
        <begin position="102"/>
        <end position="130"/>
    </location>
</feature>
<evidence type="ECO:0000313" key="3">
    <source>
        <dbReference type="Proteomes" id="UP000215188"/>
    </source>
</evidence>
<feature type="transmembrane region" description="Helical" evidence="1">
    <location>
        <begin position="165"/>
        <end position="183"/>
    </location>
</feature>
<gene>
    <name evidence="2" type="ORF">AOC33_07810</name>
</gene>
<sequence>MNAYEKILKNTRALNGLKNNFKKSFCNFQNLIANNKRWVTSVLFISVALFYLFFMAHLPISLYTTSNHDDALFIKNAMSIAHGEWLGAYNNLTLAKGVAFPFFLSLSSFTGLPITFMLGLLNLAAIYLLIFELRRLISNKTLLLFLALILIFHPALMPTRITRDFIYPAFALFLIAGLIRASHHDSEKDSLLSICAYGFLGGWFFLIREEGIWITPLLIAIIVYRYLILRPSGKIYHPTIKSGCIFILCLLIPTAIVSSVNYVQYGRFVTQEFTNGHFIKVLGQLNSVVDKQDTPYIPVSEKKRALIYKVSPSFRELKPFLEGDLKVWQESGCAIYPHTCGDYAGGWFMWAFRDAVARKGYYQSTKTAEDFYRQLGNEITKACREGLLSCQSNLLPVIPSIPKENFSLIIPKLNQAIKNLLVINPTDLTAGPSLEPRFLLEQYRDFLGYPRITPTESESDFQIKGWFYGPTAANQGAWLELICTDGYRNLRLAIAREQSPDLIKFFKDSRASMQRFTVQISGDLKCSFASTDSRSLLPQNLISNKGGAYPLGLNTLFIDQKIPSPTIRDHHNTLSIKERITSNYRWVVIPLIIIGLISFFIATIICLFIKKKWPSFLYVLSLALWGVIALRMLILMIIELSSFPGITILYMLPIYPMIIIVSCLSMWLLFTRDFCITPAFKKPQ</sequence>
<feature type="transmembrane region" description="Helical" evidence="1">
    <location>
        <begin position="142"/>
        <end position="159"/>
    </location>
</feature>
<dbReference type="EMBL" id="NJGG01000002">
    <property type="protein sequence ID" value="OXL15193.1"/>
    <property type="molecule type" value="Genomic_DNA"/>
</dbReference>
<protein>
    <submittedName>
        <fullName evidence="2">Uncharacterized protein</fullName>
    </submittedName>
</protein>
<feature type="transmembrane region" description="Helical" evidence="1">
    <location>
        <begin position="650"/>
        <end position="670"/>
    </location>
</feature>
<dbReference type="RefSeq" id="WP_089516423.1">
    <property type="nucleotide sequence ID" value="NZ_NJGG01000002.1"/>
</dbReference>
<feature type="transmembrane region" description="Helical" evidence="1">
    <location>
        <begin position="38"/>
        <end position="60"/>
    </location>
</feature>
<evidence type="ECO:0000256" key="1">
    <source>
        <dbReference type="SAM" id="Phobius"/>
    </source>
</evidence>
<feature type="transmembrane region" description="Helical" evidence="1">
    <location>
        <begin position="190"/>
        <end position="206"/>
    </location>
</feature>